<feature type="transmembrane region" description="Helical" evidence="6">
    <location>
        <begin position="45"/>
        <end position="62"/>
    </location>
</feature>
<feature type="transmembrane region" description="Helical" evidence="6">
    <location>
        <begin position="102"/>
        <end position="123"/>
    </location>
</feature>
<keyword evidence="4 6" id="KW-1133">Transmembrane helix</keyword>
<dbReference type="PANTHER" id="PTHR10010">
    <property type="entry name" value="SOLUTE CARRIER FAMILY 34 SODIUM PHOSPHATE , MEMBER 2-RELATED"/>
    <property type="match status" value="1"/>
</dbReference>
<feature type="transmembrane region" description="Helical" evidence="6">
    <location>
        <begin position="135"/>
        <end position="153"/>
    </location>
</feature>
<evidence type="ECO:0000313" key="9">
    <source>
        <dbReference type="Proteomes" id="UP001079657"/>
    </source>
</evidence>
<organism evidence="8 9">
    <name type="scientific">Clostridium ganghwense</name>
    <dbReference type="NCBI Taxonomy" id="312089"/>
    <lineage>
        <taxon>Bacteria</taxon>
        <taxon>Bacillati</taxon>
        <taxon>Bacillota</taxon>
        <taxon>Clostridia</taxon>
        <taxon>Eubacteriales</taxon>
        <taxon>Clostridiaceae</taxon>
        <taxon>Clostridium</taxon>
    </lineage>
</organism>
<keyword evidence="2" id="KW-1003">Cell membrane</keyword>
<dbReference type="InterPro" id="IPR026022">
    <property type="entry name" value="PhoU_dom"/>
</dbReference>
<keyword evidence="3 6" id="KW-0812">Transmembrane</keyword>
<evidence type="ECO:0000256" key="5">
    <source>
        <dbReference type="ARBA" id="ARBA00023136"/>
    </source>
</evidence>
<evidence type="ECO:0000313" key="8">
    <source>
        <dbReference type="EMBL" id="MCY6371517.1"/>
    </source>
</evidence>
<dbReference type="InterPro" id="IPR004633">
    <property type="entry name" value="NaPi_cotrn-rel/YqeW-like"/>
</dbReference>
<dbReference type="PANTHER" id="PTHR10010:SF46">
    <property type="entry name" value="SODIUM-DEPENDENT PHOSPHATE TRANSPORT PROTEIN 2B"/>
    <property type="match status" value="1"/>
</dbReference>
<reference evidence="8" key="1">
    <citation type="submission" date="2022-12" db="EMBL/GenBank/DDBJ databases">
        <authorList>
            <person name="Wang J."/>
        </authorList>
    </citation>
    <scope>NUCLEOTIDE SEQUENCE</scope>
    <source>
        <strain evidence="8">HY-42-06</strain>
    </source>
</reference>
<evidence type="ECO:0000256" key="1">
    <source>
        <dbReference type="ARBA" id="ARBA00004651"/>
    </source>
</evidence>
<evidence type="ECO:0000256" key="3">
    <source>
        <dbReference type="ARBA" id="ARBA00022692"/>
    </source>
</evidence>
<protein>
    <submittedName>
        <fullName evidence="8">Na/Pi cotransporter family protein</fullName>
    </submittedName>
</protein>
<dbReference type="InterPro" id="IPR038078">
    <property type="entry name" value="PhoU-like_sf"/>
</dbReference>
<evidence type="ECO:0000256" key="6">
    <source>
        <dbReference type="SAM" id="Phobius"/>
    </source>
</evidence>
<feature type="transmembrane region" description="Helical" evidence="6">
    <location>
        <begin position="242"/>
        <end position="263"/>
    </location>
</feature>
<feature type="transmembrane region" description="Helical" evidence="6">
    <location>
        <begin position="6"/>
        <end position="24"/>
    </location>
</feature>
<dbReference type="NCBIfam" id="TIGR00704">
    <property type="entry name" value="NaPi_cotrn_rel"/>
    <property type="match status" value="1"/>
</dbReference>
<dbReference type="Pfam" id="PF01895">
    <property type="entry name" value="PhoU"/>
    <property type="match status" value="2"/>
</dbReference>
<dbReference type="InterPro" id="IPR003841">
    <property type="entry name" value="Na/Pi_transpt"/>
</dbReference>
<keyword evidence="5 6" id="KW-0472">Membrane</keyword>
<sequence>MNYKMVFQLLGGLGLFVYGMKIMGDGLQKAAGEKLKRILEILTSNRILAVLVGAGVTAIIQSSSATTVMTVGFVNAGLMNLFQAAGVIMGANIGTTITAQLIAFKLSDIAPLILAIGAGVVLFSKKKRTKDIGHIVLGFGILFVGMDIMKDAMHPLREMESFKNLILTLGKHPLLGVLVGMGMTATVQSSSATIGILMALAGTNVLTLNVALPILFGDNMGTCVTALLASIGTTKNAKRASLIHLTFNTIGTLLFMAAFNIVLKVVPMLGGDIQRQIANTHTIFNITNVLIQVPFIPLIVKFVNKLAPGEDENLNVHSLEYLDKRLLETPSIASGQLVKEIVRMGKLSSQNLTNSMNAFFTDDEKLMGSVLEQEKLINFLQREITDYMVSLANTDLSEQQSELVSSLFHVVNDIERIGDHAKNIIELAELKANDSVVFSKKALSDTKNMSEAASHAVNCVIKALENFDFKMAEEVIETEGKIDAMEKQFRKEHFARLNKRECNTAGSAIFIDLVTNLERIGDHSNNIALMVLDRK</sequence>
<dbReference type="Gene3D" id="1.20.58.220">
    <property type="entry name" value="Phosphate transport system protein phou homolog 2, domain 2"/>
    <property type="match status" value="1"/>
</dbReference>
<name>A0ABT4CR44_9CLOT</name>
<evidence type="ECO:0000256" key="4">
    <source>
        <dbReference type="ARBA" id="ARBA00022989"/>
    </source>
</evidence>
<dbReference type="RefSeq" id="WP_268050377.1">
    <property type="nucleotide sequence ID" value="NZ_JAPQES010000004.1"/>
</dbReference>
<dbReference type="NCBIfam" id="NF037997">
    <property type="entry name" value="Na_Pi_symport"/>
    <property type="match status" value="1"/>
</dbReference>
<keyword evidence="9" id="KW-1185">Reference proteome</keyword>
<evidence type="ECO:0000256" key="2">
    <source>
        <dbReference type="ARBA" id="ARBA00022475"/>
    </source>
</evidence>
<dbReference type="SUPFAM" id="SSF109755">
    <property type="entry name" value="PhoU-like"/>
    <property type="match status" value="1"/>
</dbReference>
<evidence type="ECO:0000259" key="7">
    <source>
        <dbReference type="Pfam" id="PF01895"/>
    </source>
</evidence>
<comment type="subcellular location">
    <subcellularLocation>
        <location evidence="1">Cell membrane</location>
        <topology evidence="1">Multi-pass membrane protein</topology>
    </subcellularLocation>
</comment>
<dbReference type="Proteomes" id="UP001079657">
    <property type="component" value="Unassembled WGS sequence"/>
</dbReference>
<feature type="domain" description="PhoU" evidence="7">
    <location>
        <begin position="341"/>
        <end position="427"/>
    </location>
</feature>
<gene>
    <name evidence="8" type="ORF">OXH55_12785</name>
</gene>
<comment type="caution">
    <text evidence="8">The sequence shown here is derived from an EMBL/GenBank/DDBJ whole genome shotgun (WGS) entry which is preliminary data.</text>
</comment>
<dbReference type="Pfam" id="PF02690">
    <property type="entry name" value="Na_Pi_cotrans"/>
    <property type="match status" value="2"/>
</dbReference>
<dbReference type="EMBL" id="JAPQES010000004">
    <property type="protein sequence ID" value="MCY6371517.1"/>
    <property type="molecule type" value="Genomic_DNA"/>
</dbReference>
<accession>A0ABT4CR44</accession>
<feature type="domain" description="PhoU" evidence="7">
    <location>
        <begin position="447"/>
        <end position="528"/>
    </location>
</feature>
<proteinExistence type="predicted"/>